<sequence length="477" mass="54211">MHHLNGYNTTNHQRDSGKSNNDRNFPTTSYTQHSDRGAYCLSNRIPSDPISSIQHHWPIIESYDLAIACQLVLLFLPPVMFSRLKIMVDLLRRVLSNHERLASWLVNYGSRENKSENILPSDTLSSLEITLHVIVKHFGPLLLRVSSDSAVNKTTSRIRWRECLLCLLLCDPENFLLTSPNSLQSCLRSVNNDNNTTSDNIKPEQENILHIEELIGLDGIKSQGSRKSGFARSSSSSSLPAFIPPIRSASSISLDGRLSKLIGSRDNLIKFASTPTKNGRSSSLQNSPRSTDTFSCRRIFDESNLGIGNLSIKSHSTLFISEESSGRFGRSGNWSVENSLIGLNSSIFFQSDLDPKRLAALGNTAHLIKLLNQILNDRDMNPRRKMKCLQDNLQELIRKVFSFIHLFNFRYLFTSSNEQFRKSHPDVYWLRFGTEEKASNYLSRLQRRIDSQTQPSVFERITNALRRRLQSPVKQQD</sequence>
<feature type="compositionally biased region" description="Basic and acidic residues" evidence="1">
    <location>
        <begin position="12"/>
        <end position="21"/>
    </location>
</feature>
<organism evidence="2 3">
    <name type="scientific">Schistosoma mattheei</name>
    <dbReference type="NCBI Taxonomy" id="31246"/>
    <lineage>
        <taxon>Eukaryota</taxon>
        <taxon>Metazoa</taxon>
        <taxon>Spiralia</taxon>
        <taxon>Lophotrochozoa</taxon>
        <taxon>Platyhelminthes</taxon>
        <taxon>Trematoda</taxon>
        <taxon>Digenea</taxon>
        <taxon>Strigeidida</taxon>
        <taxon>Schistosomatoidea</taxon>
        <taxon>Schistosomatidae</taxon>
        <taxon>Schistosoma</taxon>
    </lineage>
</organism>
<feature type="compositionally biased region" description="Polar residues" evidence="1">
    <location>
        <begin position="22"/>
        <end position="32"/>
    </location>
</feature>
<dbReference type="EMBL" id="UZAL01001134">
    <property type="protein sequence ID" value="VDO75439.1"/>
    <property type="molecule type" value="Genomic_DNA"/>
</dbReference>
<gene>
    <name evidence="2" type="ORF">SMTD_LOCUS1101</name>
</gene>
<feature type="region of interest" description="Disordered" evidence="1">
    <location>
        <begin position="273"/>
        <end position="292"/>
    </location>
</feature>
<reference evidence="2 3" key="1">
    <citation type="submission" date="2018-11" db="EMBL/GenBank/DDBJ databases">
        <authorList>
            <consortium name="Pathogen Informatics"/>
        </authorList>
    </citation>
    <scope>NUCLEOTIDE SEQUENCE [LARGE SCALE GENOMIC DNA]</scope>
    <source>
        <strain>Denwood</strain>
        <strain evidence="3">Zambia</strain>
    </source>
</reference>
<keyword evidence="3" id="KW-1185">Reference proteome</keyword>
<accession>A0A3P7YEV5</accession>
<dbReference type="Proteomes" id="UP000269396">
    <property type="component" value="Unassembled WGS sequence"/>
</dbReference>
<dbReference type="AlphaFoldDB" id="A0A3P7YEV5"/>
<evidence type="ECO:0000313" key="2">
    <source>
        <dbReference type="EMBL" id="VDO75439.1"/>
    </source>
</evidence>
<evidence type="ECO:0000313" key="3">
    <source>
        <dbReference type="Proteomes" id="UP000269396"/>
    </source>
</evidence>
<protein>
    <submittedName>
        <fullName evidence="2">Uncharacterized protein</fullName>
    </submittedName>
</protein>
<name>A0A3P7YEV5_9TREM</name>
<feature type="compositionally biased region" description="Polar residues" evidence="1">
    <location>
        <begin position="1"/>
        <end position="11"/>
    </location>
</feature>
<evidence type="ECO:0000256" key="1">
    <source>
        <dbReference type="SAM" id="MobiDB-lite"/>
    </source>
</evidence>
<feature type="region of interest" description="Disordered" evidence="1">
    <location>
        <begin position="1"/>
        <end position="34"/>
    </location>
</feature>
<proteinExistence type="predicted"/>